<feature type="signal peptide" evidence="1">
    <location>
        <begin position="1"/>
        <end position="29"/>
    </location>
</feature>
<keyword evidence="3" id="KW-1185">Reference proteome</keyword>
<dbReference type="Proteomes" id="UP000059419">
    <property type="component" value="Chromosome 1"/>
</dbReference>
<gene>
    <name evidence="2" type="ORF">EM595_3197</name>
</gene>
<name>A0A0U5GR54_9GAMM</name>
<dbReference type="STRING" id="1619313.EM595_3197"/>
<proteinExistence type="predicted"/>
<dbReference type="EMBL" id="LN907827">
    <property type="protein sequence ID" value="CUU25428.1"/>
    <property type="molecule type" value="Genomic_DNA"/>
</dbReference>
<dbReference type="KEGG" id="ege:EM595_3197"/>
<evidence type="ECO:0000256" key="1">
    <source>
        <dbReference type="SAM" id="SignalP"/>
    </source>
</evidence>
<dbReference type="PATRIC" id="fig|1619313.3.peg.3317"/>
<evidence type="ECO:0000313" key="3">
    <source>
        <dbReference type="Proteomes" id="UP000059419"/>
    </source>
</evidence>
<dbReference type="Gene3D" id="2.40.160.60">
    <property type="entry name" value="Outer membrane protein transport protein (OMPP1/FadL/TodX)"/>
    <property type="match status" value="1"/>
</dbReference>
<keyword evidence="1" id="KW-0732">Signal</keyword>
<protein>
    <submittedName>
        <fullName evidence="2">Conjugal transfer protein TraF</fullName>
    </submittedName>
</protein>
<dbReference type="GeneID" id="84611837"/>
<feature type="chain" id="PRO_5006858127" evidence="1">
    <location>
        <begin position="30"/>
        <end position="429"/>
    </location>
</feature>
<dbReference type="OrthoDB" id="6077588at2"/>
<evidence type="ECO:0000313" key="2">
    <source>
        <dbReference type="EMBL" id="CUU25428.1"/>
    </source>
</evidence>
<organism evidence="2 3">
    <name type="scientific">Duffyella gerundensis</name>
    <dbReference type="NCBI Taxonomy" id="1619313"/>
    <lineage>
        <taxon>Bacteria</taxon>
        <taxon>Pseudomonadati</taxon>
        <taxon>Pseudomonadota</taxon>
        <taxon>Gammaproteobacteria</taxon>
        <taxon>Enterobacterales</taxon>
        <taxon>Erwiniaceae</taxon>
        <taxon>Duffyella</taxon>
    </lineage>
</organism>
<dbReference type="RefSeq" id="WP_067434243.1">
    <property type="nucleotide sequence ID" value="NZ_CP072598.1"/>
</dbReference>
<sequence length="429" mass="46288">MKKFSGSQIRFCRVALLNALICVPFTTLAASNYFDARNDAMGGTGVASSNWGTAALANPALMTKAPVESHVDIILPSAGVQISDKDKMVDKIDDVVDTVDRYQDVINSLPTTSFTTRPTLASLAELQRLNAQVRVAAGDMADKLRDLRNNKSQGKAGAALAVTVPNETLPFAFVAKGYGTVSLSTDVNQGDIDYLQQIADGKRIPVRGDEDRLTSSATGLAAIVADYGIAMAHQFDVAGHPVSVGVTPKIQQSWLFNYKAAVYTYDKDDVTNNQYRKDDTGFNVDAGIATDVGENWTLGLSAQNLIARDIETKEVNGFKDTYQIRPLVTGGVSWHTDRLTTAFDVDMTPTKGFKTEGDSQYAGVGAEYRLFDWLQLRGGYRADMKSNDKNVVTGGFGLSPFNNSVHLDLAGSAGEDKTWGAMAKIGFTF</sequence>
<dbReference type="InterPro" id="IPR032811">
    <property type="entry name" value="Put_conjugal_transfer"/>
</dbReference>
<dbReference type="AlphaFoldDB" id="A0A0U5GR54"/>
<dbReference type="Pfam" id="PF13729">
    <property type="entry name" value="TraF_2"/>
    <property type="match status" value="1"/>
</dbReference>
<accession>A0A0U5GR54</accession>
<reference evidence="3" key="1">
    <citation type="submission" date="2015-11" db="EMBL/GenBank/DDBJ databases">
        <authorList>
            <person name="Blom J."/>
        </authorList>
    </citation>
    <scope>NUCLEOTIDE SEQUENCE [LARGE SCALE GENOMIC DNA]</scope>
</reference>